<organism evidence="2 3">
    <name type="scientific">Vibrio alginolyticus</name>
    <dbReference type="NCBI Taxonomy" id="663"/>
    <lineage>
        <taxon>Bacteria</taxon>
        <taxon>Pseudomonadati</taxon>
        <taxon>Pseudomonadota</taxon>
        <taxon>Gammaproteobacteria</taxon>
        <taxon>Vibrionales</taxon>
        <taxon>Vibrionaceae</taxon>
        <taxon>Vibrio</taxon>
    </lineage>
</organism>
<feature type="signal peptide" evidence="1">
    <location>
        <begin position="1"/>
        <end position="17"/>
    </location>
</feature>
<dbReference type="EMBL" id="VTYF01000006">
    <property type="protein sequence ID" value="NOI09819.1"/>
    <property type="molecule type" value="Genomic_DNA"/>
</dbReference>
<dbReference type="AlphaFoldDB" id="A0A7Y4B3E3"/>
<reference evidence="2 3" key="1">
    <citation type="submission" date="2019-09" db="EMBL/GenBank/DDBJ databases">
        <title>Draft genome sequencing and comparative genomics of hatchery-associated Vibrios.</title>
        <authorList>
            <person name="Kehlet-Delgado H."/>
            <person name="Mueller R.S."/>
        </authorList>
    </citation>
    <scope>NUCLEOTIDE SEQUENCE [LARGE SCALE GENOMIC DNA]</scope>
    <source>
        <strain evidence="2 3">081416A</strain>
    </source>
</reference>
<keyword evidence="1" id="KW-0732">Signal</keyword>
<comment type="caution">
    <text evidence="2">The sequence shown here is derived from an EMBL/GenBank/DDBJ whole genome shotgun (WGS) entry which is preliminary data.</text>
</comment>
<protein>
    <recommendedName>
        <fullName evidence="4">Lipoprotein</fullName>
    </recommendedName>
</protein>
<dbReference type="Proteomes" id="UP000532247">
    <property type="component" value="Unassembled WGS sequence"/>
</dbReference>
<dbReference type="PROSITE" id="PS51257">
    <property type="entry name" value="PROKAR_LIPOPROTEIN"/>
    <property type="match status" value="1"/>
</dbReference>
<evidence type="ECO:0000256" key="1">
    <source>
        <dbReference type="SAM" id="SignalP"/>
    </source>
</evidence>
<name>A0A7Y4B3E3_VIBAL</name>
<evidence type="ECO:0008006" key="4">
    <source>
        <dbReference type="Google" id="ProtNLM"/>
    </source>
</evidence>
<accession>A0A7Y4B3E3</accession>
<feature type="chain" id="PRO_5030519671" description="Lipoprotein" evidence="1">
    <location>
        <begin position="18"/>
        <end position="144"/>
    </location>
</feature>
<proteinExistence type="predicted"/>
<evidence type="ECO:0000313" key="2">
    <source>
        <dbReference type="EMBL" id="NOI09819.1"/>
    </source>
</evidence>
<evidence type="ECO:0000313" key="3">
    <source>
        <dbReference type="Proteomes" id="UP000532247"/>
    </source>
</evidence>
<dbReference type="RefSeq" id="WP_171345893.1">
    <property type="nucleotide sequence ID" value="NZ_JACGDZ010000014.1"/>
</dbReference>
<gene>
    <name evidence="2" type="ORF">F0254_13180</name>
</gene>
<sequence length="144" mass="16108">MKKFISLLGCVSLSACASQGVYSQNEVLKDAIFQTPYSAVVKITGFEKFAEHEEDVLFKVQAEVIQKLRGDVGSEITFSMYGELGDEPNIHNDPVILTLCRDKDTYYWPGTGAEFEANQENILNAQETAAHLDTEQRHFAHCSE</sequence>